<evidence type="ECO:0000313" key="2">
    <source>
        <dbReference type="Proteomes" id="UP000009168"/>
    </source>
</evidence>
<keyword evidence="1" id="KW-0808">Transferase</keyword>
<reference evidence="2" key="1">
    <citation type="journal article" date="2006" name="PLoS Biol.">
        <title>Macronuclear genome sequence of the ciliate Tetrahymena thermophila, a model eukaryote.</title>
        <authorList>
            <person name="Eisen J.A."/>
            <person name="Coyne R.S."/>
            <person name="Wu M."/>
            <person name="Wu D."/>
            <person name="Thiagarajan M."/>
            <person name="Wortman J.R."/>
            <person name="Badger J.H."/>
            <person name="Ren Q."/>
            <person name="Amedeo P."/>
            <person name="Jones K.M."/>
            <person name="Tallon L.J."/>
            <person name="Delcher A.L."/>
            <person name="Salzberg S.L."/>
            <person name="Silva J.C."/>
            <person name="Haas B.J."/>
            <person name="Majoros W.H."/>
            <person name="Farzad M."/>
            <person name="Carlton J.M."/>
            <person name="Smith R.K. Jr."/>
            <person name="Garg J."/>
            <person name="Pearlman R.E."/>
            <person name="Karrer K.M."/>
            <person name="Sun L."/>
            <person name="Manning G."/>
            <person name="Elde N.C."/>
            <person name="Turkewitz A.P."/>
            <person name="Asai D.J."/>
            <person name="Wilkes D.E."/>
            <person name="Wang Y."/>
            <person name="Cai H."/>
            <person name="Collins K."/>
            <person name="Stewart B.A."/>
            <person name="Lee S.R."/>
            <person name="Wilamowska K."/>
            <person name="Weinberg Z."/>
            <person name="Ruzzo W.L."/>
            <person name="Wloga D."/>
            <person name="Gaertig J."/>
            <person name="Frankel J."/>
            <person name="Tsao C.-C."/>
            <person name="Gorovsky M.A."/>
            <person name="Keeling P.J."/>
            <person name="Waller R.F."/>
            <person name="Patron N.J."/>
            <person name="Cherry J.M."/>
            <person name="Stover N.A."/>
            <person name="Krieger C.J."/>
            <person name="del Toro C."/>
            <person name="Ryder H.F."/>
            <person name="Williamson S.C."/>
            <person name="Barbeau R.A."/>
            <person name="Hamilton E.P."/>
            <person name="Orias E."/>
        </authorList>
    </citation>
    <scope>NUCLEOTIDE SEQUENCE [LARGE SCALE GENOMIC DNA]</scope>
    <source>
        <strain evidence="2">SB210</strain>
    </source>
</reference>
<dbReference type="KEGG" id="tet:TTHERM_01207570"/>
<name>Q23YR4_TETTS</name>
<keyword evidence="2" id="KW-1185">Reference proteome</keyword>
<evidence type="ECO:0000313" key="1">
    <source>
        <dbReference type="EMBL" id="EAS01658.2"/>
    </source>
</evidence>
<proteinExistence type="predicted"/>
<gene>
    <name evidence="1" type="ORF">TTHERM_01207570</name>
</gene>
<dbReference type="HOGENOM" id="CLU_732574_0_0_1"/>
<dbReference type="AlphaFoldDB" id="Q23YR4"/>
<dbReference type="EMBL" id="GG662558">
    <property type="protein sequence ID" value="EAS01658.2"/>
    <property type="molecule type" value="Genomic_DNA"/>
</dbReference>
<dbReference type="Proteomes" id="UP000009168">
    <property type="component" value="Unassembled WGS sequence"/>
</dbReference>
<dbReference type="InParanoid" id="Q23YR4"/>
<dbReference type="GO" id="GO:0003968">
    <property type="term" value="F:RNA-directed RNA polymerase activity"/>
    <property type="evidence" value="ECO:0007669"/>
    <property type="project" value="UniProtKB-KW"/>
</dbReference>
<sequence>MSMNRLEKFKMEHMLEKPLIKRQYSVYKVYEMNQSYSQNSDNNFCICMLNEQSKAKILFLLSIAETKQFQVLSYRNQNVENEKLSQITDIVKINDDTVVCSHYDGSLVIYKNFKERKFKYNEEEYKEIIPAQVKDISDINNAILFISVFKKQNQLIIMLEYYDGQVMELHSSLSNIQFVHKQVRREKQNFTHRKFLKEEQVLCGFIDQSKFGIIEASQDIQLKLLEMKTYDMDEDTKQLLKMSTLKLITFDTHQHNQILYIVCIYENYDRQQILCSFKLDRTNCQPQNEITLNLITSFTLNVDLGEAVQIISINQNQRRCFQYDVIVLFQHKLMAYSWQNEIDEALIIKDNDEEYKIYHFQVIEDMPYHLLISQIEDKQRIQYFCTYI</sequence>
<dbReference type="RefSeq" id="XP_001021903.2">
    <property type="nucleotide sequence ID" value="XM_001021903.2"/>
</dbReference>
<keyword evidence="1" id="KW-0548">Nucleotidyltransferase</keyword>
<keyword evidence="1" id="KW-0696">RNA-directed RNA polymerase</keyword>
<dbReference type="GeneID" id="7836085"/>
<organism evidence="1 2">
    <name type="scientific">Tetrahymena thermophila (strain SB210)</name>
    <dbReference type="NCBI Taxonomy" id="312017"/>
    <lineage>
        <taxon>Eukaryota</taxon>
        <taxon>Sar</taxon>
        <taxon>Alveolata</taxon>
        <taxon>Ciliophora</taxon>
        <taxon>Intramacronucleata</taxon>
        <taxon>Oligohymenophorea</taxon>
        <taxon>Hymenostomatida</taxon>
        <taxon>Tetrahymenina</taxon>
        <taxon>Tetrahymenidae</taxon>
        <taxon>Tetrahymena</taxon>
    </lineage>
</organism>
<accession>Q23YR4</accession>
<protein>
    <submittedName>
        <fullName evidence="1">RNA-dependent RNA polymerase-associated factor 2</fullName>
    </submittedName>
</protein>